<evidence type="ECO:0000259" key="3">
    <source>
        <dbReference type="Pfam" id="PF13717"/>
    </source>
</evidence>
<keyword evidence="5" id="KW-1185">Reference proteome</keyword>
<comment type="caution">
    <text evidence="4">The sequence shown here is derived from an EMBL/GenBank/DDBJ whole genome shotgun (WGS) entry which is preliminary data.</text>
</comment>
<dbReference type="InterPro" id="IPR011723">
    <property type="entry name" value="Znf/thioredoxin_put"/>
</dbReference>
<keyword evidence="2" id="KW-1133">Transmembrane helix</keyword>
<name>A0ABW2IMH6_9PROT</name>
<dbReference type="Proteomes" id="UP001596492">
    <property type="component" value="Unassembled WGS sequence"/>
</dbReference>
<dbReference type="RefSeq" id="WP_382167311.1">
    <property type="nucleotide sequence ID" value="NZ_JBHTBR010000005.1"/>
</dbReference>
<proteinExistence type="predicted"/>
<sequence>MILICPSCQTRYFTSEAALGPSGRNVRCAACDHSWYAKPPQTLDPNAKDKDDSGLTRAQVERLRQKAVENSSSGSGPHAELRERHAKRRNRNRVLAASAAWIVSGLTFVGMASAAVSYRQEVVEFWPKTASVYAMMGMEVNRFGLEFGELEARRSFDGTTPILTITGDATSVSDRHRASPIVRIELRNEHGEVVHVERVNLLDSVVAPGQTSPFTAHIISPPMDSFDLQANFESPRDSVEGFEDEDAESYAADHGESYDESHDVDSHAEDDHATSDNHDSDHGNTDEHH</sequence>
<dbReference type="EMBL" id="JBHTBR010000005">
    <property type="protein sequence ID" value="MFC7292070.1"/>
    <property type="molecule type" value="Genomic_DNA"/>
</dbReference>
<evidence type="ECO:0000256" key="2">
    <source>
        <dbReference type="SAM" id="Phobius"/>
    </source>
</evidence>
<reference evidence="5" key="1">
    <citation type="journal article" date="2019" name="Int. J. Syst. Evol. Microbiol.">
        <title>The Global Catalogue of Microorganisms (GCM) 10K type strain sequencing project: providing services to taxonomists for standard genome sequencing and annotation.</title>
        <authorList>
            <consortium name="The Broad Institute Genomics Platform"/>
            <consortium name="The Broad Institute Genome Sequencing Center for Infectious Disease"/>
            <person name="Wu L."/>
            <person name="Ma J."/>
        </authorList>
    </citation>
    <scope>NUCLEOTIDE SEQUENCE [LARGE SCALE GENOMIC DNA]</scope>
    <source>
        <strain evidence="5">CCUG 51308</strain>
    </source>
</reference>
<evidence type="ECO:0000313" key="4">
    <source>
        <dbReference type="EMBL" id="MFC7292070.1"/>
    </source>
</evidence>
<feature type="transmembrane region" description="Helical" evidence="2">
    <location>
        <begin position="94"/>
        <end position="118"/>
    </location>
</feature>
<feature type="region of interest" description="Disordered" evidence="1">
    <location>
        <begin position="234"/>
        <end position="289"/>
    </location>
</feature>
<accession>A0ABW2IMH6</accession>
<feature type="compositionally biased region" description="Basic and acidic residues" evidence="1">
    <location>
        <begin position="251"/>
        <end position="289"/>
    </location>
</feature>
<keyword evidence="2" id="KW-0812">Transmembrane</keyword>
<feature type="region of interest" description="Disordered" evidence="1">
    <location>
        <begin position="64"/>
        <end position="88"/>
    </location>
</feature>
<evidence type="ECO:0000256" key="1">
    <source>
        <dbReference type="SAM" id="MobiDB-lite"/>
    </source>
</evidence>
<protein>
    <submittedName>
        <fullName evidence="4">MJ0042-type zinc finger domain-containing protein</fullName>
    </submittedName>
</protein>
<dbReference type="NCBIfam" id="TIGR02098">
    <property type="entry name" value="MJ0042_CXXC"/>
    <property type="match status" value="1"/>
</dbReference>
<dbReference type="Pfam" id="PF13717">
    <property type="entry name" value="Zn_ribbon_4"/>
    <property type="match status" value="1"/>
</dbReference>
<organism evidence="4 5">
    <name type="scientific">Hirschia litorea</name>
    <dbReference type="NCBI Taxonomy" id="1199156"/>
    <lineage>
        <taxon>Bacteria</taxon>
        <taxon>Pseudomonadati</taxon>
        <taxon>Pseudomonadota</taxon>
        <taxon>Alphaproteobacteria</taxon>
        <taxon>Hyphomonadales</taxon>
        <taxon>Hyphomonadaceae</taxon>
        <taxon>Hirschia</taxon>
    </lineage>
</organism>
<gene>
    <name evidence="4" type="ORF">ACFQS8_10625</name>
</gene>
<feature type="domain" description="Zinc finger/thioredoxin putative" evidence="3">
    <location>
        <begin position="1"/>
        <end position="35"/>
    </location>
</feature>
<evidence type="ECO:0000313" key="5">
    <source>
        <dbReference type="Proteomes" id="UP001596492"/>
    </source>
</evidence>
<keyword evidence="2" id="KW-0472">Membrane</keyword>